<organism evidence="4">
    <name type="scientific">candidate division TA06 bacterium ADurb.Bin131</name>
    <dbReference type="NCBI Taxonomy" id="1852827"/>
    <lineage>
        <taxon>Bacteria</taxon>
        <taxon>Bacteria division TA06</taxon>
    </lineage>
</organism>
<evidence type="ECO:0000259" key="3">
    <source>
        <dbReference type="Pfam" id="PF10531"/>
    </source>
</evidence>
<dbReference type="Proteomes" id="UP000485562">
    <property type="component" value="Unassembled WGS sequence"/>
</dbReference>
<proteinExistence type="predicted"/>
<accession>A0A1V6CBU8</accession>
<comment type="caution">
    <text evidence="4">The sequence shown here is derived from an EMBL/GenBank/DDBJ whole genome shotgun (WGS) entry which is preliminary data.</text>
</comment>
<dbReference type="AlphaFoldDB" id="A0A1V6CBU8"/>
<dbReference type="InterPro" id="IPR003715">
    <property type="entry name" value="Poly_export_N"/>
</dbReference>
<evidence type="ECO:0000313" key="4">
    <source>
        <dbReference type="EMBL" id="OQB74391.1"/>
    </source>
</evidence>
<gene>
    <name evidence="4" type="primary">kpsD_1</name>
    <name evidence="4" type="ORF">BWX89_00564</name>
</gene>
<sequence>MKKTIFCVFCLFLFVGLLQAEVLKPFGQDFFSSASLSGFDAGRIIPEKYYLGYGDQIEISVWGVIEQKYQMEIDREGSILIPRIGKIVLAGKNLTQAKKYIQESFNKIYKNINVELTLNKPRLISVFVMGEVKKPGTYTVNPSSSVLEALTLAGGVSERGSLRKISITSKDGHRRNVDLYPVFLGGTLPDITFQSEDIIYVPLGSQFVSIKGAVRRPAIYEVVDTLKLQTLIDFAGGFLPDADLQRITVIRDDRIFGRKIMDIFPQKDPGVLENFVLRDGDNVEISYINKDIIDCVFIEGTIKNPGRYQWKSGITVSDIIKESDLLPETLEEKAEIIRETPSGVREIMQFSLIDAIRSVKEIQLNPRDRVVIRSKDKPLKKVRITGEVKFPGEYVISPGETISSVIDRAGGFTSQAYLPGTVFTRVSVKQREQQELEKFILEKQSTLEKETERTESEEEKALIEKGKTLLQQLAQTPVTGRIVVSLVPWDKFKGSNSDIFLEDGDAIYIPTKPTIVSVLGEVNHSANILYKSGADAEYYIKKAGSYTKNADMKNIFVVKVDGTANNDLKTIEPGDIIVVGFLAKDRAGKILKDIVQMIYYVAMAISA</sequence>
<dbReference type="Gene3D" id="3.30.1950.10">
    <property type="entry name" value="wza like domain"/>
    <property type="match status" value="1"/>
</dbReference>
<evidence type="ECO:0000259" key="2">
    <source>
        <dbReference type="Pfam" id="PF02563"/>
    </source>
</evidence>
<feature type="domain" description="Polysaccharide export protein N-terminal" evidence="2">
    <location>
        <begin position="46"/>
        <end position="118"/>
    </location>
</feature>
<dbReference type="PANTHER" id="PTHR33619:SF3">
    <property type="entry name" value="POLYSACCHARIDE EXPORT PROTEIN GFCE-RELATED"/>
    <property type="match status" value="1"/>
</dbReference>
<feature type="domain" description="Soluble ligand binding" evidence="3">
    <location>
        <begin position="126"/>
        <end position="173"/>
    </location>
</feature>
<feature type="domain" description="Soluble ligand binding" evidence="3">
    <location>
        <begin position="515"/>
        <end position="563"/>
    </location>
</feature>
<name>A0A1V6CBU8_UNCT6</name>
<evidence type="ECO:0000256" key="1">
    <source>
        <dbReference type="ARBA" id="ARBA00022729"/>
    </source>
</evidence>
<dbReference type="Pfam" id="PF10531">
    <property type="entry name" value="SLBB"/>
    <property type="match status" value="4"/>
</dbReference>
<feature type="domain" description="Soluble ligand binding" evidence="3">
    <location>
        <begin position="381"/>
        <end position="418"/>
    </location>
</feature>
<dbReference type="InterPro" id="IPR019554">
    <property type="entry name" value="Soluble_ligand-bd"/>
</dbReference>
<protein>
    <submittedName>
        <fullName evidence="4">Polysialic acid transport protein KpsD</fullName>
    </submittedName>
</protein>
<dbReference type="Gene3D" id="3.10.560.10">
    <property type="entry name" value="Outer membrane lipoprotein wza domain like"/>
    <property type="match status" value="5"/>
</dbReference>
<dbReference type="InterPro" id="IPR049712">
    <property type="entry name" value="Poly_export"/>
</dbReference>
<dbReference type="Pfam" id="PF02563">
    <property type="entry name" value="Poly_export"/>
    <property type="match status" value="1"/>
</dbReference>
<dbReference type="PANTHER" id="PTHR33619">
    <property type="entry name" value="POLYSACCHARIDE EXPORT PROTEIN GFCE-RELATED"/>
    <property type="match status" value="1"/>
</dbReference>
<dbReference type="EMBL" id="MWDQ01000042">
    <property type="protein sequence ID" value="OQB74391.1"/>
    <property type="molecule type" value="Genomic_DNA"/>
</dbReference>
<dbReference type="GO" id="GO:0015159">
    <property type="term" value="F:polysaccharide transmembrane transporter activity"/>
    <property type="evidence" value="ECO:0007669"/>
    <property type="project" value="InterPro"/>
</dbReference>
<keyword evidence="1" id="KW-0732">Signal</keyword>
<reference evidence="4" key="1">
    <citation type="submission" date="2017-02" db="EMBL/GenBank/DDBJ databases">
        <title>Delving into the versatile metabolic prowess of the omnipresent phylum Bacteroidetes.</title>
        <authorList>
            <person name="Nobu M.K."/>
            <person name="Mei R."/>
            <person name="Narihiro T."/>
            <person name="Kuroda K."/>
            <person name="Liu W.-T."/>
        </authorList>
    </citation>
    <scope>NUCLEOTIDE SEQUENCE</scope>
    <source>
        <strain evidence="4">ADurb.Bin131</strain>
    </source>
</reference>
<feature type="domain" description="Soluble ligand binding" evidence="3">
    <location>
        <begin position="208"/>
        <end position="263"/>
    </location>
</feature>